<proteinExistence type="predicted"/>
<protein>
    <submittedName>
        <fullName evidence="2">Uncharacterized protein</fullName>
    </submittedName>
</protein>
<keyword evidence="3" id="KW-1185">Reference proteome</keyword>
<accession>A0AA37TQ09</accession>
<evidence type="ECO:0000313" key="2">
    <source>
        <dbReference type="EMBL" id="GLS82287.1"/>
    </source>
</evidence>
<comment type="caution">
    <text evidence="2">The sequence shown here is derived from an EMBL/GenBank/DDBJ whole genome shotgun (WGS) entry which is preliminary data.</text>
</comment>
<name>A0AA37TQ09_9GAMM</name>
<dbReference type="Proteomes" id="UP001157439">
    <property type="component" value="Unassembled WGS sequence"/>
</dbReference>
<gene>
    <name evidence="2" type="ORF">GCM10007894_02640</name>
</gene>
<dbReference type="EMBL" id="BSPO01000001">
    <property type="protein sequence ID" value="GLS82287.1"/>
    <property type="molecule type" value="Genomic_DNA"/>
</dbReference>
<dbReference type="RefSeq" id="WP_095500100.1">
    <property type="nucleotide sequence ID" value="NZ_BSPO01000001.1"/>
</dbReference>
<reference evidence="2 3" key="1">
    <citation type="journal article" date="2014" name="Int. J. Syst. Evol. Microbiol.">
        <title>Complete genome sequence of Corynebacterium casei LMG S-19264T (=DSM 44701T), isolated from a smear-ripened cheese.</title>
        <authorList>
            <consortium name="US DOE Joint Genome Institute (JGI-PGF)"/>
            <person name="Walter F."/>
            <person name="Albersmeier A."/>
            <person name="Kalinowski J."/>
            <person name="Ruckert C."/>
        </authorList>
    </citation>
    <scope>NUCLEOTIDE SEQUENCE [LARGE SCALE GENOMIC DNA]</scope>
    <source>
        <strain evidence="2 3">NBRC 112785</strain>
    </source>
</reference>
<evidence type="ECO:0000313" key="3">
    <source>
        <dbReference type="Proteomes" id="UP001157439"/>
    </source>
</evidence>
<keyword evidence="1" id="KW-0732">Signal</keyword>
<evidence type="ECO:0000256" key="1">
    <source>
        <dbReference type="SAM" id="SignalP"/>
    </source>
</evidence>
<dbReference type="AlphaFoldDB" id="A0AA37TQ09"/>
<organism evidence="2 3">
    <name type="scientific">Paraferrimonas haliotis</name>
    <dbReference type="NCBI Taxonomy" id="2013866"/>
    <lineage>
        <taxon>Bacteria</taxon>
        <taxon>Pseudomonadati</taxon>
        <taxon>Pseudomonadota</taxon>
        <taxon>Gammaproteobacteria</taxon>
        <taxon>Alteromonadales</taxon>
        <taxon>Ferrimonadaceae</taxon>
        <taxon>Paraferrimonas</taxon>
    </lineage>
</organism>
<feature type="chain" id="PRO_5041366716" evidence="1">
    <location>
        <begin position="24"/>
        <end position="190"/>
    </location>
</feature>
<feature type="signal peptide" evidence="1">
    <location>
        <begin position="1"/>
        <end position="23"/>
    </location>
</feature>
<sequence length="190" mass="20536">MYFKPLVSSFALAMALLSTSVLAKNESPLPKQLQSCASIESSLQRLDCYDNLARSVSKPAASASISSEKTAPATSATAASVVASTPVVTPAQNSEAVKTTQQKVDEFGAKKKPQADKELQEITSTISVIKRDPYKRLRLTLANKQVWAQTDYERLSIRTGDKVIIEKGAFGGFKLRKADGGKKISVKRVN</sequence>